<dbReference type="FunCoup" id="A0A2S8SW32">
    <property type="interactions" value="210"/>
</dbReference>
<evidence type="ECO:0000259" key="14">
    <source>
        <dbReference type="Pfam" id="PF07992"/>
    </source>
</evidence>
<keyword evidence="9" id="KW-0274">FAD</keyword>
<evidence type="ECO:0000256" key="5">
    <source>
        <dbReference type="ARBA" id="ARBA00010429"/>
    </source>
</evidence>
<keyword evidence="6" id="KW-0349">Heme</keyword>
<dbReference type="Gene3D" id="1.10.10.1100">
    <property type="entry name" value="BFD-like [2Fe-2S]-binding domain"/>
    <property type="match status" value="1"/>
</dbReference>
<dbReference type="InterPro" id="IPR023753">
    <property type="entry name" value="FAD/NAD-binding_dom"/>
</dbReference>
<proteinExistence type="inferred from homology"/>
<name>A0A2S8SW32_9BACT</name>
<dbReference type="GO" id="GO:0046872">
    <property type="term" value="F:metal ion binding"/>
    <property type="evidence" value="ECO:0007669"/>
    <property type="project" value="UniProtKB-KW"/>
</dbReference>
<comment type="cofactor">
    <cofactor evidence="1">
        <name>siroheme</name>
        <dbReference type="ChEBI" id="CHEBI:60052"/>
    </cofactor>
</comment>
<dbReference type="GO" id="GO:0051536">
    <property type="term" value="F:iron-sulfur cluster binding"/>
    <property type="evidence" value="ECO:0007669"/>
    <property type="project" value="UniProtKB-KW"/>
</dbReference>
<dbReference type="Pfam" id="PF04324">
    <property type="entry name" value="Fer2_BFD"/>
    <property type="match status" value="1"/>
</dbReference>
<dbReference type="GO" id="GO:0016491">
    <property type="term" value="F:oxidoreductase activity"/>
    <property type="evidence" value="ECO:0007669"/>
    <property type="project" value="UniProtKB-KW"/>
</dbReference>
<keyword evidence="17" id="KW-1185">Reference proteome</keyword>
<evidence type="ECO:0000313" key="16">
    <source>
        <dbReference type="EMBL" id="PQV65005.1"/>
    </source>
</evidence>
<evidence type="ECO:0000259" key="13">
    <source>
        <dbReference type="Pfam" id="PF04324"/>
    </source>
</evidence>
<dbReference type="AlphaFoldDB" id="A0A2S8SW32"/>
<dbReference type="InterPro" id="IPR016156">
    <property type="entry name" value="FAD/NAD-linked_Rdtase_dimer_sf"/>
</dbReference>
<dbReference type="PANTHER" id="PTHR43809">
    <property type="entry name" value="NITRITE REDUCTASE (NADH) LARGE SUBUNIT"/>
    <property type="match status" value="1"/>
</dbReference>
<comment type="caution">
    <text evidence="16">The sequence shown here is derived from an EMBL/GenBank/DDBJ whole genome shotgun (WGS) entry which is preliminary data.</text>
</comment>
<comment type="similarity">
    <text evidence="5">Belongs to the nitrite and sulfite reductase 4Fe-4S domain family.</text>
</comment>
<dbReference type="Gene3D" id="3.30.390.30">
    <property type="match status" value="1"/>
</dbReference>
<keyword evidence="12" id="KW-0411">Iron-sulfur</keyword>
<evidence type="ECO:0000256" key="7">
    <source>
        <dbReference type="ARBA" id="ARBA00022630"/>
    </source>
</evidence>
<evidence type="ECO:0000256" key="3">
    <source>
        <dbReference type="ARBA" id="ARBA00001974"/>
    </source>
</evidence>
<dbReference type="InterPro" id="IPR041575">
    <property type="entry name" value="Rubredoxin_C"/>
</dbReference>
<evidence type="ECO:0000259" key="15">
    <source>
        <dbReference type="Pfam" id="PF18267"/>
    </source>
</evidence>
<dbReference type="PRINTS" id="PR00368">
    <property type="entry name" value="FADPNR"/>
</dbReference>
<keyword evidence="11" id="KW-0408">Iron</keyword>
<dbReference type="Pfam" id="PF07992">
    <property type="entry name" value="Pyr_redox_2"/>
    <property type="match status" value="1"/>
</dbReference>
<evidence type="ECO:0000256" key="8">
    <source>
        <dbReference type="ARBA" id="ARBA00022723"/>
    </source>
</evidence>
<protein>
    <submittedName>
        <fullName evidence="16">Nitrite reductase [NAD(P)H], large subunit</fullName>
    </submittedName>
</protein>
<dbReference type="Pfam" id="PF18267">
    <property type="entry name" value="Rubredoxin_C"/>
    <property type="match status" value="1"/>
</dbReference>
<dbReference type="InterPro" id="IPR007419">
    <property type="entry name" value="BFD-like_2Fe2S-bd_dom"/>
</dbReference>
<dbReference type="SUPFAM" id="SSF51905">
    <property type="entry name" value="FAD/NAD(P)-binding domain"/>
    <property type="match status" value="2"/>
</dbReference>
<feature type="domain" description="FAD/NAD(P)-binding" evidence="14">
    <location>
        <begin position="4"/>
        <end position="287"/>
    </location>
</feature>
<dbReference type="InterPro" id="IPR041854">
    <property type="entry name" value="BFD-like_2Fe2S-bd_dom_sf"/>
</dbReference>
<dbReference type="EMBL" id="NIGF01000002">
    <property type="protein sequence ID" value="PQV65005.1"/>
    <property type="molecule type" value="Genomic_DNA"/>
</dbReference>
<evidence type="ECO:0000256" key="4">
    <source>
        <dbReference type="ARBA" id="ARBA00005096"/>
    </source>
</evidence>
<keyword evidence="8" id="KW-0479">Metal-binding</keyword>
<evidence type="ECO:0000256" key="6">
    <source>
        <dbReference type="ARBA" id="ARBA00022617"/>
    </source>
</evidence>
<dbReference type="InterPro" id="IPR036188">
    <property type="entry name" value="FAD/NAD-bd_sf"/>
</dbReference>
<accession>A0A2S8SW32</accession>
<evidence type="ECO:0000256" key="1">
    <source>
        <dbReference type="ARBA" id="ARBA00001929"/>
    </source>
</evidence>
<feature type="domain" description="NADH-rubredoxin oxidoreductase C-terminal" evidence="15">
    <location>
        <begin position="324"/>
        <end position="388"/>
    </location>
</feature>
<evidence type="ECO:0000256" key="12">
    <source>
        <dbReference type="ARBA" id="ARBA00023014"/>
    </source>
</evidence>
<dbReference type="PRINTS" id="PR00411">
    <property type="entry name" value="PNDRDTASEI"/>
</dbReference>
<evidence type="ECO:0000313" key="17">
    <source>
        <dbReference type="Proteomes" id="UP000237684"/>
    </source>
</evidence>
<dbReference type="OrthoDB" id="9768666at2"/>
<dbReference type="PANTHER" id="PTHR43809:SF1">
    <property type="entry name" value="NITRITE REDUCTASE (NADH) LARGE SUBUNIT"/>
    <property type="match status" value="1"/>
</dbReference>
<dbReference type="InParanoid" id="A0A2S8SW32"/>
<dbReference type="InterPro" id="IPR052034">
    <property type="entry name" value="NasD-like"/>
</dbReference>
<organism evidence="16 17">
    <name type="scientific">Abditibacterium utsteinense</name>
    <dbReference type="NCBI Taxonomy" id="1960156"/>
    <lineage>
        <taxon>Bacteria</taxon>
        <taxon>Pseudomonadati</taxon>
        <taxon>Abditibacteriota</taxon>
        <taxon>Abditibacteriia</taxon>
        <taxon>Abditibacteriales</taxon>
        <taxon>Abditibacteriaceae</taxon>
        <taxon>Abditibacterium</taxon>
    </lineage>
</organism>
<comment type="cofactor">
    <cofactor evidence="3">
        <name>FAD</name>
        <dbReference type="ChEBI" id="CHEBI:57692"/>
    </cofactor>
</comment>
<keyword evidence="7" id="KW-0285">Flavoprotein</keyword>
<comment type="cofactor">
    <cofactor evidence="2">
        <name>[4Fe-4S] cluster</name>
        <dbReference type="ChEBI" id="CHEBI:49883"/>
    </cofactor>
</comment>
<evidence type="ECO:0000256" key="9">
    <source>
        <dbReference type="ARBA" id="ARBA00022827"/>
    </source>
</evidence>
<reference evidence="16 17" key="1">
    <citation type="journal article" date="2018" name="Syst. Appl. Microbiol.">
        <title>Abditibacterium utsteinense sp. nov., the first cultivated member of candidate phylum FBP, isolated from ice-free Antarctic soil samples.</title>
        <authorList>
            <person name="Tahon G."/>
            <person name="Tytgat B."/>
            <person name="Lebbe L."/>
            <person name="Carlier A."/>
            <person name="Willems A."/>
        </authorList>
    </citation>
    <scope>NUCLEOTIDE SEQUENCE [LARGE SCALE GENOMIC DNA]</scope>
    <source>
        <strain evidence="16 17">LMG 29911</strain>
    </source>
</reference>
<evidence type="ECO:0000256" key="2">
    <source>
        <dbReference type="ARBA" id="ARBA00001966"/>
    </source>
</evidence>
<comment type="pathway">
    <text evidence="4">Nitrogen metabolism; nitrate reduction (assimilation).</text>
</comment>
<dbReference type="RefSeq" id="WP_105482319.1">
    <property type="nucleotide sequence ID" value="NZ_NIGF01000002.1"/>
</dbReference>
<dbReference type="Proteomes" id="UP000237684">
    <property type="component" value="Unassembled WGS sequence"/>
</dbReference>
<feature type="domain" description="BFD-like [2Fe-2S]-binding" evidence="13">
    <location>
        <begin position="424"/>
        <end position="471"/>
    </location>
</feature>
<keyword evidence="10" id="KW-0560">Oxidoreductase</keyword>
<evidence type="ECO:0000256" key="10">
    <source>
        <dbReference type="ARBA" id="ARBA00023002"/>
    </source>
</evidence>
<evidence type="ECO:0000256" key="11">
    <source>
        <dbReference type="ARBA" id="ARBA00023004"/>
    </source>
</evidence>
<dbReference type="Gene3D" id="3.50.50.60">
    <property type="entry name" value="FAD/NAD(P)-binding domain"/>
    <property type="match status" value="2"/>
</dbReference>
<sequence>MKEHLVVIGNGMAGARTVEEIVRRAPDKFRISMFGDEPHGNYNRILLSDVLGGAQQPEDIFLHPLDWYRSRGITLHAGVRARHINRARREVVGDGGVVETYDKLIIATGSRPLMPPVEGLLNPEGERKAGIFVMRTLDDCAAIAGYAVKSERAVVVGGGLLGLEAARGLMRYGAQVTVVHRNRILMSQQLDESSGAMLCAQMEKLGVRVLLEKITAEIEGQDHVTGVKFADGQRLDCDMVVFACGIVPNIEVGREGGFLSERGLLVDDQMRSQGEENVFVVGECAQHRGVTYGLVAPLWEQGKVLAEVISGKNPHAAYHGSKQVTKLKVMGVELASLGEVQPRPGDEEIVYREARRGIYKKLVVRDGKLAGAILLGDVIKAAALTQTFDRQSALPDDRAALLFDIGKGTGKASAMLEMPDEAPVCNCNGVSKGAIRRAAAQGPCTPEAVMSCTRAGSGCGSCKTLVREIVEWVRDSKAA</sequence>
<gene>
    <name evidence="16" type="ORF">B1R32_10212</name>
</gene>